<comment type="similarity">
    <text evidence="2">Belongs to the class-V pyridoxal-phosphate-dependent aminotransferase family. NifS/IscS subfamily.</text>
</comment>
<feature type="domain" description="Aminotransferase class V" evidence="9">
    <location>
        <begin position="1"/>
        <end position="338"/>
    </location>
</feature>
<dbReference type="RefSeq" id="WP_118369992.1">
    <property type="nucleotide sequence ID" value="NZ_QROY01000002.1"/>
</dbReference>
<evidence type="ECO:0000313" key="10">
    <source>
        <dbReference type="EMBL" id="RHL71198.1"/>
    </source>
</evidence>
<evidence type="ECO:0000256" key="5">
    <source>
        <dbReference type="ARBA" id="ARBA00022898"/>
    </source>
</evidence>
<gene>
    <name evidence="10" type="ORF">DW007_03380</name>
</gene>
<name>A0A415MEQ9_9FIRM</name>
<dbReference type="PANTHER" id="PTHR11601:SF34">
    <property type="entry name" value="CYSTEINE DESULFURASE"/>
    <property type="match status" value="1"/>
</dbReference>
<keyword evidence="5" id="KW-0663">Pyridoxal phosphate</keyword>
<evidence type="ECO:0000256" key="6">
    <source>
        <dbReference type="ARBA" id="ARBA00023004"/>
    </source>
</evidence>
<dbReference type="GO" id="GO:0051536">
    <property type="term" value="F:iron-sulfur cluster binding"/>
    <property type="evidence" value="ECO:0007669"/>
    <property type="project" value="UniProtKB-KW"/>
</dbReference>
<sequence>MYLDNASTTPLKSEVKDYIISLLDTYQNPSSMYQSGVNAKQIITTARNNVAKFISTDPKDIIFTSGGSANNTLFIKGYTQRNECRVLYSPTSHKSVLKCIESLKYKCPLKVDHTGRIDIQDLKECLSSDTMKKLVVIEYANSEIGTIQDVKQIIEMCHFYNAIIYVDCTGSISQIPVNIRTLDVDGIGFSAHKLGALKGTGVLYKKSFIELEPLIYGSQEQGLFGGTENVIGIAALGKAVENYDCSSITSNNRDYIYSYIKNNILDSYLVGADLKHRLPHNLYICFKGIQGESLMTLLDMNGYQVSTGSACTSGDLTLSSTLLAIKMNKEDINSCIRITSGKEEITELNTFCKTLKRCVETLRQLNTV</sequence>
<proteinExistence type="inferred from homology"/>
<protein>
    <submittedName>
        <fullName evidence="10">Cysteine desulfurase</fullName>
    </submittedName>
</protein>
<keyword evidence="3" id="KW-0808">Transferase</keyword>
<keyword evidence="7" id="KW-0411">Iron-sulfur</keyword>
<dbReference type="GO" id="GO:0031071">
    <property type="term" value="F:cysteine desulfurase activity"/>
    <property type="evidence" value="ECO:0007669"/>
    <property type="project" value="UniProtKB-EC"/>
</dbReference>
<dbReference type="EMBL" id="QROY01000002">
    <property type="protein sequence ID" value="RHL71198.1"/>
    <property type="molecule type" value="Genomic_DNA"/>
</dbReference>
<dbReference type="InterPro" id="IPR000192">
    <property type="entry name" value="Aminotrans_V_dom"/>
</dbReference>
<dbReference type="Gene3D" id="3.90.1150.10">
    <property type="entry name" value="Aspartate Aminotransferase, domain 1"/>
    <property type="match status" value="1"/>
</dbReference>
<evidence type="ECO:0000256" key="1">
    <source>
        <dbReference type="ARBA" id="ARBA00001933"/>
    </source>
</evidence>
<dbReference type="InterPro" id="IPR015424">
    <property type="entry name" value="PyrdxlP-dep_Trfase"/>
</dbReference>
<evidence type="ECO:0000313" key="11">
    <source>
        <dbReference type="Proteomes" id="UP000285201"/>
    </source>
</evidence>
<dbReference type="InterPro" id="IPR016454">
    <property type="entry name" value="Cysteine_dSase"/>
</dbReference>
<dbReference type="PANTHER" id="PTHR11601">
    <property type="entry name" value="CYSTEINE DESULFURYLASE FAMILY MEMBER"/>
    <property type="match status" value="1"/>
</dbReference>
<evidence type="ECO:0000256" key="4">
    <source>
        <dbReference type="ARBA" id="ARBA00022723"/>
    </source>
</evidence>
<accession>A0A415MEQ9</accession>
<organism evidence="10 11">
    <name type="scientific">Lachnospira eligens</name>
    <dbReference type="NCBI Taxonomy" id="39485"/>
    <lineage>
        <taxon>Bacteria</taxon>
        <taxon>Bacillati</taxon>
        <taxon>Bacillota</taxon>
        <taxon>Clostridia</taxon>
        <taxon>Lachnospirales</taxon>
        <taxon>Lachnospiraceae</taxon>
        <taxon>Lachnospira</taxon>
    </lineage>
</organism>
<evidence type="ECO:0000256" key="3">
    <source>
        <dbReference type="ARBA" id="ARBA00022679"/>
    </source>
</evidence>
<comment type="catalytic activity">
    <reaction evidence="8">
        <text>(sulfur carrier)-H + L-cysteine = (sulfur carrier)-SH + L-alanine</text>
        <dbReference type="Rhea" id="RHEA:43892"/>
        <dbReference type="Rhea" id="RHEA-COMP:14737"/>
        <dbReference type="Rhea" id="RHEA-COMP:14739"/>
        <dbReference type="ChEBI" id="CHEBI:29917"/>
        <dbReference type="ChEBI" id="CHEBI:35235"/>
        <dbReference type="ChEBI" id="CHEBI:57972"/>
        <dbReference type="ChEBI" id="CHEBI:64428"/>
        <dbReference type="EC" id="2.8.1.7"/>
    </reaction>
</comment>
<comment type="caution">
    <text evidence="10">The sequence shown here is derived from an EMBL/GenBank/DDBJ whole genome shotgun (WGS) entry which is preliminary data.</text>
</comment>
<comment type="cofactor">
    <cofactor evidence="1">
        <name>pyridoxal 5'-phosphate</name>
        <dbReference type="ChEBI" id="CHEBI:597326"/>
    </cofactor>
</comment>
<dbReference type="Gene3D" id="3.40.640.10">
    <property type="entry name" value="Type I PLP-dependent aspartate aminotransferase-like (Major domain)"/>
    <property type="match status" value="1"/>
</dbReference>
<reference evidence="10 11" key="1">
    <citation type="submission" date="2018-08" db="EMBL/GenBank/DDBJ databases">
        <title>A genome reference for cultivated species of the human gut microbiota.</title>
        <authorList>
            <person name="Zou Y."/>
            <person name="Xue W."/>
            <person name="Luo G."/>
        </authorList>
    </citation>
    <scope>NUCLEOTIDE SEQUENCE [LARGE SCALE GENOMIC DNA]</scope>
    <source>
        <strain evidence="10 11">AF36-7BH</strain>
    </source>
</reference>
<keyword evidence="6" id="KW-0408">Iron</keyword>
<dbReference type="Proteomes" id="UP000285201">
    <property type="component" value="Unassembled WGS sequence"/>
</dbReference>
<dbReference type="AlphaFoldDB" id="A0A415MEQ9"/>
<evidence type="ECO:0000256" key="8">
    <source>
        <dbReference type="ARBA" id="ARBA00050776"/>
    </source>
</evidence>
<keyword evidence="4" id="KW-0479">Metal-binding</keyword>
<dbReference type="InterPro" id="IPR015422">
    <property type="entry name" value="PyrdxlP-dep_Trfase_small"/>
</dbReference>
<dbReference type="Pfam" id="PF00266">
    <property type="entry name" value="Aminotran_5"/>
    <property type="match status" value="1"/>
</dbReference>
<dbReference type="InterPro" id="IPR015421">
    <property type="entry name" value="PyrdxlP-dep_Trfase_major"/>
</dbReference>
<dbReference type="GO" id="GO:0046872">
    <property type="term" value="F:metal ion binding"/>
    <property type="evidence" value="ECO:0007669"/>
    <property type="project" value="UniProtKB-KW"/>
</dbReference>
<dbReference type="PIRSF" id="PIRSF005572">
    <property type="entry name" value="NifS"/>
    <property type="match status" value="1"/>
</dbReference>
<dbReference type="SUPFAM" id="SSF53383">
    <property type="entry name" value="PLP-dependent transferases"/>
    <property type="match status" value="1"/>
</dbReference>
<evidence type="ECO:0000256" key="2">
    <source>
        <dbReference type="ARBA" id="ARBA00006490"/>
    </source>
</evidence>
<evidence type="ECO:0000259" key="9">
    <source>
        <dbReference type="Pfam" id="PF00266"/>
    </source>
</evidence>
<evidence type="ECO:0000256" key="7">
    <source>
        <dbReference type="ARBA" id="ARBA00023014"/>
    </source>
</evidence>